<reference evidence="2 3" key="1">
    <citation type="journal article" date="2021" name="BMC Genomics">
        <title>Datura genome reveals duplications of psychoactive alkaloid biosynthetic genes and high mutation rate following tissue culture.</title>
        <authorList>
            <person name="Rajewski A."/>
            <person name="Carter-House D."/>
            <person name="Stajich J."/>
            <person name="Litt A."/>
        </authorList>
    </citation>
    <scope>NUCLEOTIDE SEQUENCE [LARGE SCALE GENOMIC DNA]</scope>
    <source>
        <strain evidence="2">AR-01</strain>
    </source>
</reference>
<dbReference type="PANTHER" id="PTHR36010:SF1">
    <property type="entry name" value="CYTOCHROME C BIOGENESIS CCMF C-TERMINAL-LIKE MITOCHONDRIAL PROTEIN-RELATED"/>
    <property type="match status" value="1"/>
</dbReference>
<feature type="region of interest" description="Disordered" evidence="1">
    <location>
        <begin position="133"/>
        <end position="159"/>
    </location>
</feature>
<organism evidence="2 3">
    <name type="scientific">Datura stramonium</name>
    <name type="common">Jimsonweed</name>
    <name type="synonym">Common thornapple</name>
    <dbReference type="NCBI Taxonomy" id="4076"/>
    <lineage>
        <taxon>Eukaryota</taxon>
        <taxon>Viridiplantae</taxon>
        <taxon>Streptophyta</taxon>
        <taxon>Embryophyta</taxon>
        <taxon>Tracheophyta</taxon>
        <taxon>Spermatophyta</taxon>
        <taxon>Magnoliopsida</taxon>
        <taxon>eudicotyledons</taxon>
        <taxon>Gunneridae</taxon>
        <taxon>Pentapetalae</taxon>
        <taxon>asterids</taxon>
        <taxon>lamiids</taxon>
        <taxon>Solanales</taxon>
        <taxon>Solanaceae</taxon>
        <taxon>Solanoideae</taxon>
        <taxon>Datureae</taxon>
        <taxon>Datura</taxon>
    </lineage>
</organism>
<dbReference type="PANTHER" id="PTHR36010">
    <property type="entry name" value="CYTOCHROME C BIOGENESIS CCMF C-TERMINAL-LIKE MITOCHONDRIAL PROTEIN-RELATED"/>
    <property type="match status" value="1"/>
</dbReference>
<accession>A0ABS8T4C1</accession>
<evidence type="ECO:0000256" key="1">
    <source>
        <dbReference type="SAM" id="MobiDB-lite"/>
    </source>
</evidence>
<evidence type="ECO:0000313" key="2">
    <source>
        <dbReference type="EMBL" id="MCD7465691.1"/>
    </source>
</evidence>
<comment type="caution">
    <text evidence="2">The sequence shown here is derived from an EMBL/GenBank/DDBJ whole genome shotgun (WGS) entry which is preliminary data.</text>
</comment>
<protein>
    <submittedName>
        <fullName evidence="2">Uncharacterized protein</fullName>
    </submittedName>
</protein>
<sequence>MPHLTYEEVVGAGLRTMKFAFIFLRAPLIFSREAKLERIEQMVQLHQLFLFIYFHGRASWHGSALAIEMEIHTLRGRIKWASAKPERARRRKGQTLRPNGNEQRRNEKMSASGTPFLEKEGRRFWACSFPRPPSSGGACVEGAPPEIGLRSSPYQQAES</sequence>
<name>A0ABS8T4C1_DATST</name>
<feature type="region of interest" description="Disordered" evidence="1">
    <location>
        <begin position="82"/>
        <end position="114"/>
    </location>
</feature>
<keyword evidence="3" id="KW-1185">Reference proteome</keyword>
<dbReference type="InterPro" id="IPR044955">
    <property type="entry name" value="CCMFC"/>
</dbReference>
<proteinExistence type="predicted"/>
<evidence type="ECO:0000313" key="3">
    <source>
        <dbReference type="Proteomes" id="UP000823775"/>
    </source>
</evidence>
<dbReference type="EMBL" id="JACEIK010001070">
    <property type="protein sequence ID" value="MCD7465691.1"/>
    <property type="molecule type" value="Genomic_DNA"/>
</dbReference>
<gene>
    <name evidence="2" type="ORF">HAX54_001768</name>
</gene>
<dbReference type="Proteomes" id="UP000823775">
    <property type="component" value="Unassembled WGS sequence"/>
</dbReference>